<dbReference type="OrthoDB" id="7860232at2"/>
<protein>
    <recommendedName>
        <fullName evidence="3">Pilus assembly protein PilP</fullName>
    </recommendedName>
</protein>
<evidence type="ECO:0000313" key="1">
    <source>
        <dbReference type="EMBL" id="ANP40163.1"/>
    </source>
</evidence>
<reference evidence="1 2" key="1">
    <citation type="journal article" date="2016" name="ISME J.">
        <title>Global occurrence and heterogeneity of the Roseobacter-clade species Ruegeria mobilis.</title>
        <authorList>
            <person name="Sonnenschein E."/>
            <person name="Gram L."/>
        </authorList>
    </citation>
    <scope>NUCLEOTIDE SEQUENCE [LARGE SCALE GENOMIC DNA]</scope>
    <source>
        <strain evidence="1 2">F1926</strain>
    </source>
</reference>
<sequence>MANSQTATAEALATSKGALPNRNLSLIGLFGSENNMQALVRYASGRIETVKAGERLSLGRIVAIDQNGLLIERRGEVGRLPILTN</sequence>
<gene>
    <name evidence="1" type="ORF">K529_005225</name>
</gene>
<proteinExistence type="predicted"/>
<dbReference type="EMBL" id="CP015230">
    <property type="protein sequence ID" value="ANP40163.1"/>
    <property type="molecule type" value="Genomic_DNA"/>
</dbReference>
<name>A0A1B1A0S2_9RHOB</name>
<dbReference type="AlphaFoldDB" id="A0A1B1A0S2"/>
<evidence type="ECO:0000313" key="2">
    <source>
        <dbReference type="Proteomes" id="UP000013243"/>
    </source>
</evidence>
<evidence type="ECO:0008006" key="3">
    <source>
        <dbReference type="Google" id="ProtNLM"/>
    </source>
</evidence>
<dbReference type="STRING" id="1265309.K529_005225"/>
<dbReference type="GeneID" id="28249211"/>
<organism evidence="1 2">
    <name type="scientific">Tritonibacter mobilis F1926</name>
    <dbReference type="NCBI Taxonomy" id="1265309"/>
    <lineage>
        <taxon>Bacteria</taxon>
        <taxon>Pseudomonadati</taxon>
        <taxon>Pseudomonadota</taxon>
        <taxon>Alphaproteobacteria</taxon>
        <taxon>Rhodobacterales</taxon>
        <taxon>Paracoccaceae</taxon>
        <taxon>Tritonibacter</taxon>
    </lineage>
</organism>
<accession>A0A1B1A0S2</accession>
<dbReference type="KEGG" id="rmb:K529_005225"/>
<dbReference type="Gene3D" id="2.30.30.830">
    <property type="match status" value="1"/>
</dbReference>
<dbReference type="RefSeq" id="WP_005622529.1">
    <property type="nucleotide sequence ID" value="NZ_CP015230.1"/>
</dbReference>
<dbReference type="Proteomes" id="UP000013243">
    <property type="component" value="Chromosome"/>
</dbReference>